<keyword evidence="2 5" id="KW-0812">Transmembrane</keyword>
<accession>A0ABX0HJN3</accession>
<dbReference type="PANTHER" id="PTHR31154">
    <property type="entry name" value="MEMBRANE TRANSPORTER PROTEIN"/>
    <property type="match status" value="1"/>
</dbReference>
<comment type="caution">
    <text evidence="6">The sequence shown here is derived from an EMBL/GenBank/DDBJ whole genome shotgun (WGS) entry which is preliminary data.</text>
</comment>
<feature type="transmembrane region" description="Helical" evidence="5">
    <location>
        <begin position="287"/>
        <end position="305"/>
    </location>
</feature>
<feature type="transmembrane region" description="Helical" evidence="5">
    <location>
        <begin position="90"/>
        <end position="108"/>
    </location>
</feature>
<keyword evidence="4 5" id="KW-0472">Membrane</keyword>
<feature type="transmembrane region" description="Helical" evidence="5">
    <location>
        <begin position="53"/>
        <end position="78"/>
    </location>
</feature>
<proteinExistence type="inferred from homology"/>
<evidence type="ECO:0000256" key="4">
    <source>
        <dbReference type="ARBA" id="ARBA00023136"/>
    </source>
</evidence>
<dbReference type="PANTHER" id="PTHR31154:SF4">
    <property type="entry name" value="MEMBRANE TRANSPORTER PROTEIN"/>
    <property type="match status" value="1"/>
</dbReference>
<keyword evidence="3 5" id="KW-1133">Transmembrane helix</keyword>
<comment type="subcellular location">
    <subcellularLocation>
        <location evidence="5">Cell membrane</location>
        <topology evidence="5">Multi-pass membrane protein</topology>
    </subcellularLocation>
    <subcellularLocation>
        <location evidence="1">Membrane</location>
        <topology evidence="1">Multi-pass membrane protein</topology>
    </subcellularLocation>
</comment>
<dbReference type="Proteomes" id="UP000818603">
    <property type="component" value="Unassembled WGS sequence"/>
</dbReference>
<keyword evidence="7" id="KW-1185">Reference proteome</keyword>
<feature type="transmembrane region" description="Helical" evidence="5">
    <location>
        <begin position="311"/>
        <end position="332"/>
    </location>
</feature>
<organism evidence="6 7">
    <name type="scientific">Aquisalinus luteolus</name>
    <dbReference type="NCBI Taxonomy" id="1566827"/>
    <lineage>
        <taxon>Bacteria</taxon>
        <taxon>Pseudomonadati</taxon>
        <taxon>Pseudomonadota</taxon>
        <taxon>Alphaproteobacteria</taxon>
        <taxon>Parvularculales</taxon>
        <taxon>Parvularculaceae</taxon>
        <taxon>Aquisalinus</taxon>
    </lineage>
</organism>
<feature type="transmembrane region" description="Helical" evidence="5">
    <location>
        <begin position="184"/>
        <end position="215"/>
    </location>
</feature>
<evidence type="ECO:0000256" key="3">
    <source>
        <dbReference type="ARBA" id="ARBA00022989"/>
    </source>
</evidence>
<feature type="transmembrane region" description="Helical" evidence="5">
    <location>
        <begin position="120"/>
        <end position="140"/>
    </location>
</feature>
<gene>
    <name evidence="6" type="ORF">FF098_001485</name>
</gene>
<name>A0ABX0HJN3_9PROT</name>
<feature type="transmembrane region" description="Helical" evidence="5">
    <location>
        <begin position="227"/>
        <end position="247"/>
    </location>
</feature>
<protein>
    <recommendedName>
        <fullName evidence="5">Probable membrane transporter protein</fullName>
    </recommendedName>
</protein>
<dbReference type="InterPro" id="IPR002781">
    <property type="entry name" value="TM_pro_TauE-like"/>
</dbReference>
<comment type="caution">
    <text evidence="5">Lacks conserved residue(s) required for the propagation of feature annotation.</text>
</comment>
<reference evidence="6 7" key="1">
    <citation type="submission" date="2020-02" db="EMBL/GenBank/DDBJ databases">
        <title>Genome sequence of Parvularcula flava strain NH6-79.</title>
        <authorList>
            <person name="Abdul Karim M.H."/>
            <person name="Lam M.Q."/>
            <person name="Chen S.J."/>
            <person name="Yahya A."/>
            <person name="Shahir S."/>
            <person name="Shamsir M.S."/>
            <person name="Chong C.S."/>
        </authorList>
    </citation>
    <scope>NUCLEOTIDE SEQUENCE [LARGE SCALE GENOMIC DNA]</scope>
    <source>
        <strain evidence="6 7">NH6-79</strain>
    </source>
</reference>
<dbReference type="EMBL" id="VCJR02000001">
    <property type="protein sequence ID" value="NHK26576.1"/>
    <property type="molecule type" value="Genomic_DNA"/>
</dbReference>
<evidence type="ECO:0000256" key="5">
    <source>
        <dbReference type="RuleBase" id="RU363041"/>
    </source>
</evidence>
<feature type="transmembrane region" description="Helical" evidence="5">
    <location>
        <begin position="147"/>
        <end position="164"/>
    </location>
</feature>
<evidence type="ECO:0000313" key="7">
    <source>
        <dbReference type="Proteomes" id="UP000818603"/>
    </source>
</evidence>
<comment type="similarity">
    <text evidence="5">Belongs to the 4-toluene sulfonate uptake permease (TSUP) (TC 2.A.102) family.</text>
</comment>
<evidence type="ECO:0000256" key="1">
    <source>
        <dbReference type="ARBA" id="ARBA00004141"/>
    </source>
</evidence>
<sequence length="369" mass="39880">MDGQDHSRTEKKGWRRLWPFLAWLCVFYTTWLIVVSGFGFWDEVLSHWPISLAMMAGSYFAGSTPMGGGTVGFPVLVLLFDQPASLGRNFGLAIQSVGMISATIYILSSRTPIDLRLLRPALIGTLIGTPLGAALIAPYAPDLTVKLIFAVVWAGFGVIHFLKLRAILKPDGTRDPHGKLDTPIGLAIGVTGGVVASLTGVGIDMMIYAVLVLFYREDLKIAIPTSVILMAVTSVIGILSNIILSRINPGLYYLSPEVAWNFLAAAPVVALGAPLGAIVVNRLPRAPTLLIVCTLCIVQYVWTVLKEQVSLPVFALSLAGIVLMNVIFLWLFRMGEKNTHRSRRGTGDVAYAGLRAGDDKEKSESKSEG</sequence>
<feature type="transmembrane region" description="Helical" evidence="5">
    <location>
        <begin position="259"/>
        <end position="280"/>
    </location>
</feature>
<keyword evidence="5" id="KW-1003">Cell membrane</keyword>
<dbReference type="Pfam" id="PF01925">
    <property type="entry name" value="TauE"/>
    <property type="match status" value="1"/>
</dbReference>
<feature type="transmembrane region" description="Helical" evidence="5">
    <location>
        <begin position="20"/>
        <end position="41"/>
    </location>
</feature>
<dbReference type="RefSeq" id="WP_155136360.1">
    <property type="nucleotide sequence ID" value="NZ_BMGZ01000001.1"/>
</dbReference>
<evidence type="ECO:0000256" key="2">
    <source>
        <dbReference type="ARBA" id="ARBA00022692"/>
    </source>
</evidence>
<evidence type="ECO:0000313" key="6">
    <source>
        <dbReference type="EMBL" id="NHK26576.1"/>
    </source>
</evidence>